<protein>
    <recommendedName>
        <fullName evidence="3">CxC1-like cysteine cluster associated with KDZ transposases domain-containing protein</fullName>
    </recommendedName>
</protein>
<dbReference type="PANTHER" id="PTHR33096">
    <property type="entry name" value="CXC2 DOMAIN-CONTAINING PROTEIN"/>
    <property type="match status" value="1"/>
</dbReference>
<dbReference type="Pfam" id="PF18758">
    <property type="entry name" value="KDZ"/>
    <property type="match status" value="1"/>
</dbReference>
<dbReference type="Proteomes" id="UP000235392">
    <property type="component" value="Unassembled WGS sequence"/>
</dbReference>
<dbReference type="EMBL" id="PGCI01000657">
    <property type="protein sequence ID" value="PLW22648.1"/>
    <property type="molecule type" value="Genomic_DNA"/>
</dbReference>
<proteinExistence type="predicted"/>
<evidence type="ECO:0008006" key="3">
    <source>
        <dbReference type="Google" id="ProtNLM"/>
    </source>
</evidence>
<comment type="caution">
    <text evidence="1">The sequence shown here is derived from an EMBL/GenBank/DDBJ whole genome shotgun (WGS) entry which is preliminary data.</text>
</comment>
<name>A0A2N5TB48_9BASI</name>
<dbReference type="InterPro" id="IPR040521">
    <property type="entry name" value="KDZ"/>
</dbReference>
<dbReference type="PANTHER" id="PTHR33096:SF1">
    <property type="entry name" value="CXC1-LIKE CYSTEINE CLUSTER ASSOCIATED WITH KDZ TRANSPOSASES DOMAIN-CONTAINING PROTEIN"/>
    <property type="match status" value="1"/>
</dbReference>
<evidence type="ECO:0000313" key="1">
    <source>
        <dbReference type="EMBL" id="PLW22648.1"/>
    </source>
</evidence>
<accession>A0A2N5TB48</accession>
<evidence type="ECO:0000313" key="2">
    <source>
        <dbReference type="Proteomes" id="UP000235392"/>
    </source>
</evidence>
<organism evidence="1 2">
    <name type="scientific">Puccinia coronata f. sp. avenae</name>
    <dbReference type="NCBI Taxonomy" id="200324"/>
    <lineage>
        <taxon>Eukaryota</taxon>
        <taxon>Fungi</taxon>
        <taxon>Dikarya</taxon>
        <taxon>Basidiomycota</taxon>
        <taxon>Pucciniomycotina</taxon>
        <taxon>Pucciniomycetes</taxon>
        <taxon>Pucciniales</taxon>
        <taxon>Pucciniaceae</taxon>
        <taxon>Puccinia</taxon>
    </lineage>
</organism>
<reference evidence="1 2" key="1">
    <citation type="submission" date="2017-11" db="EMBL/GenBank/DDBJ databases">
        <title>De novo assembly and phasing of dikaryotic genomes from two isolates of Puccinia coronata f. sp. avenae, the causal agent of oat crown rust.</title>
        <authorList>
            <person name="Miller M.E."/>
            <person name="Zhang Y."/>
            <person name="Omidvar V."/>
            <person name="Sperschneider J."/>
            <person name="Schwessinger B."/>
            <person name="Raley C."/>
            <person name="Palmer J.M."/>
            <person name="Garnica D."/>
            <person name="Upadhyaya N."/>
            <person name="Rathjen J."/>
            <person name="Taylor J.M."/>
            <person name="Park R.F."/>
            <person name="Dodds P.N."/>
            <person name="Hirsch C.D."/>
            <person name="Kianian S.F."/>
            <person name="Figueroa M."/>
        </authorList>
    </citation>
    <scope>NUCLEOTIDE SEQUENCE [LARGE SCALE GENOMIC DNA]</scope>
    <source>
        <strain evidence="1">12SD80</strain>
    </source>
</reference>
<gene>
    <name evidence="1" type="ORF">PCASD_11870</name>
</gene>
<sequence length="570" mass="65071">MAPRSRQSLYGFHYGSQLPVTESRSQRRTRLYHQQRTKSEIGRHLRRNVIPTNIPELIAGGQPANSESDANGRLDFDKLWLWEDTGEMMDQEDSISLAQMRALHEELIQQQKFKNWNDVMAALFPAYLHLKKETQNWTGSNSFNNYSSLICNCPPGNRKPRVLRRNFVASVDVYRRLRSMQANLVQTVTSTTKQDILAQRSCPACFGESFPVTNPTQPTDNSKVFVCLDGNFQHRHHERASKNYVALEDQPLFIKPDKLELANSQILEGERSNCVSEKAKDRCTEQHKAADDRRNASSWKGCDDTGLFGCCCRHDAVISFSNIHKSGEGRGHPTAIINRLFNEVQPNVQIGVVYDIGCTLKIFFTKQHLFHDYLDRMTFATTVFHSYVHDWPCQLQFNPRYNAGWGLTDGEGLERLWSYLSALVGPLSESFVERLATTASQTDSDHTLSILQQLQDLQKKHNEEAATLGSYFVVSTRAGPNSEQEKRLGLLWSAKNALYKCAVQIQGEMQPLRDSKLRGDRLGTVLKEKIFEALGRRKKAATRILKTFCNRQTDYLRNHAPDQLDQPENQ</sequence>
<dbReference type="AlphaFoldDB" id="A0A2N5TB48"/>